<reference evidence="2" key="1">
    <citation type="submission" date="2022-11" db="UniProtKB">
        <authorList>
            <consortium name="WormBaseParasite"/>
        </authorList>
    </citation>
    <scope>IDENTIFICATION</scope>
</reference>
<accession>A0AC34GYC2</accession>
<name>A0AC34GYC2_9BILA</name>
<evidence type="ECO:0000313" key="1">
    <source>
        <dbReference type="Proteomes" id="UP000887579"/>
    </source>
</evidence>
<dbReference type="WBParaSite" id="ES5_v2.g9919.t1">
    <property type="protein sequence ID" value="ES5_v2.g9919.t1"/>
    <property type="gene ID" value="ES5_v2.g9919"/>
</dbReference>
<evidence type="ECO:0000313" key="2">
    <source>
        <dbReference type="WBParaSite" id="ES5_v2.g9919.t1"/>
    </source>
</evidence>
<sequence length="76" mass="8176">MSSKIIICFCLIAAIFAFINSASAQYLYETGYPYSAAAYGYGNGYYGNGVYPYGAYNGYSGYGYYGKRAAGFGPTN</sequence>
<protein>
    <submittedName>
        <fullName evidence="2">Uncharacterized protein</fullName>
    </submittedName>
</protein>
<organism evidence="1 2">
    <name type="scientific">Panagrolaimus sp. ES5</name>
    <dbReference type="NCBI Taxonomy" id="591445"/>
    <lineage>
        <taxon>Eukaryota</taxon>
        <taxon>Metazoa</taxon>
        <taxon>Ecdysozoa</taxon>
        <taxon>Nematoda</taxon>
        <taxon>Chromadorea</taxon>
        <taxon>Rhabditida</taxon>
        <taxon>Tylenchina</taxon>
        <taxon>Panagrolaimomorpha</taxon>
        <taxon>Panagrolaimoidea</taxon>
        <taxon>Panagrolaimidae</taxon>
        <taxon>Panagrolaimus</taxon>
    </lineage>
</organism>
<dbReference type="Proteomes" id="UP000887579">
    <property type="component" value="Unplaced"/>
</dbReference>
<proteinExistence type="predicted"/>